<proteinExistence type="predicted"/>
<dbReference type="AlphaFoldDB" id="A0A6M3J5J8"/>
<reference evidence="1" key="1">
    <citation type="submission" date="2020-03" db="EMBL/GenBank/DDBJ databases">
        <title>The deep terrestrial virosphere.</title>
        <authorList>
            <person name="Holmfeldt K."/>
            <person name="Nilsson E."/>
            <person name="Simone D."/>
            <person name="Lopez-Fernandez M."/>
            <person name="Wu X."/>
            <person name="de Brujin I."/>
            <person name="Lundin D."/>
            <person name="Andersson A."/>
            <person name="Bertilsson S."/>
            <person name="Dopson M."/>
        </authorList>
    </citation>
    <scope>NUCLEOTIDE SEQUENCE</scope>
    <source>
        <strain evidence="1">MM415B00496</strain>
    </source>
</reference>
<gene>
    <name evidence="1" type="ORF">MM415B00496_0015</name>
</gene>
<name>A0A6M3J5J8_9ZZZZ</name>
<evidence type="ECO:0008006" key="2">
    <source>
        <dbReference type="Google" id="ProtNLM"/>
    </source>
</evidence>
<organism evidence="1">
    <name type="scientific">viral metagenome</name>
    <dbReference type="NCBI Taxonomy" id="1070528"/>
    <lineage>
        <taxon>unclassified sequences</taxon>
        <taxon>metagenomes</taxon>
        <taxon>organismal metagenomes</taxon>
    </lineage>
</organism>
<protein>
    <recommendedName>
        <fullName evidence="2">Holin</fullName>
    </recommendedName>
</protein>
<evidence type="ECO:0000313" key="1">
    <source>
        <dbReference type="EMBL" id="QJA64457.1"/>
    </source>
</evidence>
<dbReference type="EMBL" id="MT141520">
    <property type="protein sequence ID" value="QJA64457.1"/>
    <property type="molecule type" value="Genomic_DNA"/>
</dbReference>
<accession>A0A6M3J5J8</accession>
<sequence>MGKINIDRIAAMMFGAILFVLAFITATDSQLNEFEKTIITVIATSVNGLIQAILSTSHNKEE</sequence>